<evidence type="ECO:0000259" key="4">
    <source>
        <dbReference type="Pfam" id="PF18962"/>
    </source>
</evidence>
<dbReference type="InterPro" id="IPR011628">
    <property type="entry name" value="Cleaved_adhesin"/>
</dbReference>
<proteinExistence type="predicted"/>
<evidence type="ECO:0000313" key="6">
    <source>
        <dbReference type="Proteomes" id="UP000028623"/>
    </source>
</evidence>
<gene>
    <name evidence="5" type="ORF">IO89_07785</name>
</gene>
<dbReference type="AlphaFoldDB" id="A0A085BHD2"/>
<reference evidence="5 6" key="1">
    <citation type="submission" date="2014-07" db="EMBL/GenBank/DDBJ databases">
        <title>Epilithonimonas lactis LMG 22401 Genome.</title>
        <authorList>
            <person name="Pipes S.E."/>
            <person name="Stropko S.J."/>
        </authorList>
    </citation>
    <scope>NUCLEOTIDE SEQUENCE [LARGE SCALE GENOMIC DNA]</scope>
    <source>
        <strain evidence="5 6">LMG 24401</strain>
    </source>
</reference>
<dbReference type="Gene3D" id="2.60.120.200">
    <property type="match status" value="1"/>
</dbReference>
<dbReference type="RefSeq" id="WP_034975101.1">
    <property type="nucleotide sequence ID" value="NZ_FOFI01000003.1"/>
</dbReference>
<dbReference type="Proteomes" id="UP000028623">
    <property type="component" value="Unassembled WGS sequence"/>
</dbReference>
<keyword evidence="6" id="KW-1185">Reference proteome</keyword>
<sequence length="266" mass="29611">MIKKLLFASTLAFAFNSQAQTTVFIEDFEDEASVAQWKLYDRDGDGENWEILNAELNELPNFSGNLAVSFSWYIDAFTPDNVLESRAITLPNSDALSLSFKAAAGDEELFQEHYAVYVIPANSTFEGTETPVFEETFDQGYTEVAKVINVDISSFKGQNVKLIFRHYDCTDVFYMGIDDIEIKDNAGMAVSESAALSLKISPNPATEFVKISGVENIDNVRVFDMTGKIVKESKGSEIVVKELPAGQYIINVYTGNQVISRKLIKK</sequence>
<dbReference type="InterPro" id="IPR026444">
    <property type="entry name" value="Secre_tail"/>
</dbReference>
<evidence type="ECO:0000256" key="1">
    <source>
        <dbReference type="ARBA" id="ARBA00022729"/>
    </source>
</evidence>
<evidence type="ECO:0008006" key="7">
    <source>
        <dbReference type="Google" id="ProtNLM"/>
    </source>
</evidence>
<dbReference type="OrthoDB" id="957862at2"/>
<dbReference type="STRING" id="421072.SAMN04488097_2171"/>
<dbReference type="NCBIfam" id="NF038128">
    <property type="entry name" value="choice_anch_J"/>
    <property type="match status" value="1"/>
</dbReference>
<accession>A0A085BHD2</accession>
<feature type="signal peptide" evidence="2">
    <location>
        <begin position="1"/>
        <end position="19"/>
    </location>
</feature>
<dbReference type="Pfam" id="PF18962">
    <property type="entry name" value="Por_Secre_tail"/>
    <property type="match status" value="1"/>
</dbReference>
<evidence type="ECO:0000259" key="3">
    <source>
        <dbReference type="Pfam" id="PF07675"/>
    </source>
</evidence>
<comment type="caution">
    <text evidence="5">The sequence shown here is derived from an EMBL/GenBank/DDBJ whole genome shotgun (WGS) entry which is preliminary data.</text>
</comment>
<dbReference type="EMBL" id="JPLY01000003">
    <property type="protein sequence ID" value="KFC21877.1"/>
    <property type="molecule type" value="Genomic_DNA"/>
</dbReference>
<name>A0A085BHD2_9FLAO</name>
<feature type="domain" description="Cleaved adhesin" evidence="3">
    <location>
        <begin position="22"/>
        <end position="182"/>
    </location>
</feature>
<feature type="chain" id="PRO_5001786923" description="Secreted protein (Por secretion system target)" evidence="2">
    <location>
        <begin position="20"/>
        <end position="266"/>
    </location>
</feature>
<keyword evidence="1 2" id="KW-0732">Signal</keyword>
<evidence type="ECO:0000256" key="2">
    <source>
        <dbReference type="SAM" id="SignalP"/>
    </source>
</evidence>
<feature type="domain" description="Secretion system C-terminal sorting" evidence="4">
    <location>
        <begin position="200"/>
        <end position="264"/>
    </location>
</feature>
<dbReference type="Pfam" id="PF07675">
    <property type="entry name" value="Cleaved_Adhesin"/>
    <property type="match status" value="1"/>
</dbReference>
<dbReference type="NCBIfam" id="TIGR04183">
    <property type="entry name" value="Por_Secre_tail"/>
    <property type="match status" value="1"/>
</dbReference>
<organism evidence="5 6">
    <name type="scientific">Epilithonimonas lactis</name>
    <dbReference type="NCBI Taxonomy" id="421072"/>
    <lineage>
        <taxon>Bacteria</taxon>
        <taxon>Pseudomonadati</taxon>
        <taxon>Bacteroidota</taxon>
        <taxon>Flavobacteriia</taxon>
        <taxon>Flavobacteriales</taxon>
        <taxon>Weeksellaceae</taxon>
        <taxon>Chryseobacterium group</taxon>
        <taxon>Epilithonimonas</taxon>
    </lineage>
</organism>
<dbReference type="eggNOG" id="COG1974">
    <property type="taxonomic scope" value="Bacteria"/>
</dbReference>
<protein>
    <recommendedName>
        <fullName evidence="7">Secreted protein (Por secretion system target)</fullName>
    </recommendedName>
</protein>
<evidence type="ECO:0000313" key="5">
    <source>
        <dbReference type="EMBL" id="KFC21877.1"/>
    </source>
</evidence>